<dbReference type="AlphaFoldDB" id="A0A1H7U1N7"/>
<accession>A0A1H7U1N7</accession>
<organism evidence="1 2">
    <name type="scientific">Haloferax larsenii</name>
    <dbReference type="NCBI Taxonomy" id="302484"/>
    <lineage>
        <taxon>Archaea</taxon>
        <taxon>Methanobacteriati</taxon>
        <taxon>Methanobacteriota</taxon>
        <taxon>Stenosarchaea group</taxon>
        <taxon>Halobacteria</taxon>
        <taxon>Halobacteriales</taxon>
        <taxon>Haloferacaceae</taxon>
        <taxon>Haloferax</taxon>
    </lineage>
</organism>
<dbReference type="SUPFAM" id="SSF53098">
    <property type="entry name" value="Ribonuclease H-like"/>
    <property type="match status" value="1"/>
</dbReference>
<dbReference type="OrthoDB" id="323192at2157"/>
<dbReference type="EMBL" id="FOAD01000011">
    <property type="protein sequence ID" value="SEL90843.1"/>
    <property type="molecule type" value="Genomic_DNA"/>
</dbReference>
<dbReference type="RefSeq" id="WP_074796250.1">
    <property type="nucleotide sequence ID" value="NZ_FOAD01000011.1"/>
</dbReference>
<gene>
    <name evidence="1" type="ORF">SAMN04488691_11129</name>
</gene>
<protein>
    <submittedName>
        <fullName evidence="1">Uncharacterized protein</fullName>
    </submittedName>
</protein>
<evidence type="ECO:0000313" key="2">
    <source>
        <dbReference type="Proteomes" id="UP000183894"/>
    </source>
</evidence>
<sequence length="236" mass="25866">MNDARLALDIETACPDGPPSDFRNTDEFELVAVGLGASQNDETEVTVALREGDWSVEHTAALLRDVVEWCETSGGTVLTYNGRNFDEHHLRVWADQVADAGLWTDAPERIESLFSNHVDLAPLAAEAFPHAVRQNREIPALWKACEEADVDQPSVWYDDYGLSRAYLDGLGIDDPHVTGMHVGEGLGAAYVEGVAAGLDETRTHAELERLLVDYAAGDIEPLFSLHDSLRRVLAEA</sequence>
<evidence type="ECO:0000313" key="1">
    <source>
        <dbReference type="EMBL" id="SEL90843.1"/>
    </source>
</evidence>
<reference evidence="1 2" key="1">
    <citation type="submission" date="2016-10" db="EMBL/GenBank/DDBJ databases">
        <authorList>
            <person name="de Groot N.N."/>
        </authorList>
    </citation>
    <scope>NUCLEOTIDE SEQUENCE [LARGE SCALE GENOMIC DNA]</scope>
    <source>
        <strain evidence="1 2">CDM_5</strain>
    </source>
</reference>
<name>A0A1H7U1N7_HALLR</name>
<dbReference type="Proteomes" id="UP000183894">
    <property type="component" value="Unassembled WGS sequence"/>
</dbReference>
<dbReference type="InterPro" id="IPR012337">
    <property type="entry name" value="RNaseH-like_sf"/>
</dbReference>
<proteinExistence type="predicted"/>